<dbReference type="PROSITE" id="PS51257">
    <property type="entry name" value="PROKAR_LIPOPROTEIN"/>
    <property type="match status" value="1"/>
</dbReference>
<accession>A0A382SYU1</accession>
<reference evidence="1" key="1">
    <citation type="submission" date="2018-05" db="EMBL/GenBank/DDBJ databases">
        <authorList>
            <person name="Lanie J.A."/>
            <person name="Ng W.-L."/>
            <person name="Kazmierczak K.M."/>
            <person name="Andrzejewski T.M."/>
            <person name="Davidsen T.M."/>
            <person name="Wayne K.J."/>
            <person name="Tettelin H."/>
            <person name="Glass J.I."/>
            <person name="Rusch D."/>
            <person name="Podicherti R."/>
            <person name="Tsui H.-C.T."/>
            <person name="Winkler M.E."/>
        </authorList>
    </citation>
    <scope>NUCLEOTIDE SEQUENCE</scope>
</reference>
<feature type="non-terminal residue" evidence="1">
    <location>
        <position position="38"/>
    </location>
</feature>
<protein>
    <submittedName>
        <fullName evidence="1">Uncharacterized protein</fullName>
    </submittedName>
</protein>
<sequence length="38" mass="4312">MKNLIIIIIFTIIFAGCTINFGQSQPEKEIKTEVTKTK</sequence>
<organism evidence="1">
    <name type="scientific">marine metagenome</name>
    <dbReference type="NCBI Taxonomy" id="408172"/>
    <lineage>
        <taxon>unclassified sequences</taxon>
        <taxon>metagenomes</taxon>
        <taxon>ecological metagenomes</taxon>
    </lineage>
</organism>
<gene>
    <name evidence="1" type="ORF">METZ01_LOCUS367908</name>
</gene>
<dbReference type="AlphaFoldDB" id="A0A382SYU1"/>
<proteinExistence type="predicted"/>
<name>A0A382SYU1_9ZZZZ</name>
<dbReference type="EMBL" id="UINC01132623">
    <property type="protein sequence ID" value="SVD15054.1"/>
    <property type="molecule type" value="Genomic_DNA"/>
</dbReference>
<evidence type="ECO:0000313" key="1">
    <source>
        <dbReference type="EMBL" id="SVD15054.1"/>
    </source>
</evidence>